<proteinExistence type="predicted"/>
<accession>A0A915KPX2</accession>
<keyword evidence="1" id="KW-1185">Reference proteome</keyword>
<evidence type="ECO:0000313" key="1">
    <source>
        <dbReference type="Proteomes" id="UP000887565"/>
    </source>
</evidence>
<dbReference type="WBParaSite" id="nRc.2.0.1.t40120-RA">
    <property type="protein sequence ID" value="nRc.2.0.1.t40120-RA"/>
    <property type="gene ID" value="nRc.2.0.1.g40120"/>
</dbReference>
<sequence>MKAGDLLLNLRLPELQTYSTYSFALISAFDNHGMRVILHYIHGFRNDRCRDNQKKLIRGFNRVEHFKLRNNAKFRYGNRKAKS</sequence>
<organism evidence="1 2">
    <name type="scientific">Romanomermis culicivorax</name>
    <name type="common">Nematode worm</name>
    <dbReference type="NCBI Taxonomy" id="13658"/>
    <lineage>
        <taxon>Eukaryota</taxon>
        <taxon>Metazoa</taxon>
        <taxon>Ecdysozoa</taxon>
        <taxon>Nematoda</taxon>
        <taxon>Enoplea</taxon>
        <taxon>Dorylaimia</taxon>
        <taxon>Mermithida</taxon>
        <taxon>Mermithoidea</taxon>
        <taxon>Mermithidae</taxon>
        <taxon>Romanomermis</taxon>
    </lineage>
</organism>
<reference evidence="2" key="1">
    <citation type="submission" date="2022-11" db="UniProtKB">
        <authorList>
            <consortium name="WormBaseParasite"/>
        </authorList>
    </citation>
    <scope>IDENTIFICATION</scope>
</reference>
<protein>
    <submittedName>
        <fullName evidence="2">Uncharacterized protein</fullName>
    </submittedName>
</protein>
<evidence type="ECO:0000313" key="2">
    <source>
        <dbReference type="WBParaSite" id="nRc.2.0.1.t40120-RA"/>
    </source>
</evidence>
<name>A0A915KPX2_ROMCU</name>
<dbReference type="AlphaFoldDB" id="A0A915KPX2"/>
<dbReference type="Proteomes" id="UP000887565">
    <property type="component" value="Unplaced"/>
</dbReference>